<proteinExistence type="predicted"/>
<evidence type="ECO:0000313" key="1">
    <source>
        <dbReference type="EMBL" id="OBG47893.1"/>
    </source>
</evidence>
<accession>A0ABD6P6E8</accession>
<organism evidence="1 2">
    <name type="scientific">Mycobacterium alsense</name>
    <dbReference type="NCBI Taxonomy" id="324058"/>
    <lineage>
        <taxon>Bacteria</taxon>
        <taxon>Bacillati</taxon>
        <taxon>Actinomycetota</taxon>
        <taxon>Actinomycetes</taxon>
        <taxon>Mycobacteriales</taxon>
        <taxon>Mycobacteriaceae</taxon>
        <taxon>Mycobacterium</taxon>
    </lineage>
</organism>
<evidence type="ECO:0008006" key="3">
    <source>
        <dbReference type="Google" id="ProtNLM"/>
    </source>
</evidence>
<sequence length="69" mass="7422">MARYGGAVGNLKVRLKALLESPVMATGTREEVCAKLRHVRDALGFSYFVMPYGTKPQDLAPIGAQLTGV</sequence>
<name>A0ABD6P6E8_9MYCO</name>
<reference evidence="1 2" key="1">
    <citation type="submission" date="2016-06" db="EMBL/GenBank/DDBJ databases">
        <authorList>
            <person name="Sutton G."/>
            <person name="Brinkac L."/>
            <person name="Sanka R."/>
            <person name="Adams M."/>
            <person name="Lau E."/>
            <person name="Sam S."/>
            <person name="Sreng N."/>
            <person name="Him V."/>
            <person name="Kerleguer A."/>
            <person name="Cheng S."/>
        </authorList>
    </citation>
    <scope>NUCLEOTIDE SEQUENCE [LARGE SCALE GENOMIC DNA]</scope>
    <source>
        <strain evidence="1 2">E2978</strain>
    </source>
</reference>
<protein>
    <recommendedName>
        <fullName evidence="3">Luciferase-like domain-containing protein</fullName>
    </recommendedName>
</protein>
<evidence type="ECO:0000313" key="2">
    <source>
        <dbReference type="Proteomes" id="UP000092086"/>
    </source>
</evidence>
<dbReference type="Proteomes" id="UP000092086">
    <property type="component" value="Unassembled WGS sequence"/>
</dbReference>
<gene>
    <name evidence="1" type="ORF">A5672_00025</name>
</gene>
<comment type="caution">
    <text evidence="1">The sequence shown here is derived from an EMBL/GenBank/DDBJ whole genome shotgun (WGS) entry which is preliminary data.</text>
</comment>
<dbReference type="RefSeq" id="WP_067325276.1">
    <property type="nucleotide sequence ID" value="NZ_LZIT01000001.1"/>
</dbReference>
<dbReference type="EMBL" id="LZIT01000001">
    <property type="protein sequence ID" value="OBG47893.1"/>
    <property type="molecule type" value="Genomic_DNA"/>
</dbReference>
<dbReference type="AlphaFoldDB" id="A0ABD6P6E8"/>